<dbReference type="CDD" id="cd14014">
    <property type="entry name" value="STKc_PknB_like"/>
    <property type="match status" value="1"/>
</dbReference>
<keyword evidence="6" id="KW-1133">Transmembrane helix</keyword>
<dbReference type="PROSITE" id="PS00108">
    <property type="entry name" value="PROTEIN_KINASE_ST"/>
    <property type="match status" value="1"/>
</dbReference>
<dbReference type="InterPro" id="IPR000719">
    <property type="entry name" value="Prot_kinase_dom"/>
</dbReference>
<dbReference type="InterPro" id="IPR017441">
    <property type="entry name" value="Protein_kinase_ATP_BS"/>
</dbReference>
<dbReference type="PANTHER" id="PTHR43289">
    <property type="entry name" value="MITOGEN-ACTIVATED PROTEIN KINASE KINASE KINASE 20-RELATED"/>
    <property type="match status" value="1"/>
</dbReference>
<dbReference type="PANTHER" id="PTHR43289:SF34">
    <property type="entry name" value="SERINE_THREONINE-PROTEIN KINASE YBDM-RELATED"/>
    <property type="match status" value="1"/>
</dbReference>
<dbReference type="PROSITE" id="PS50011">
    <property type="entry name" value="PROTEIN_KINASE_DOM"/>
    <property type="match status" value="1"/>
</dbReference>
<dbReference type="EC" id="2.7.11.1" evidence="8"/>
<dbReference type="Proteomes" id="UP000319817">
    <property type="component" value="Chromosome"/>
</dbReference>
<dbReference type="SMART" id="SM00220">
    <property type="entry name" value="S_TKc"/>
    <property type="match status" value="1"/>
</dbReference>
<feature type="transmembrane region" description="Helical" evidence="6">
    <location>
        <begin position="496"/>
        <end position="522"/>
    </location>
</feature>
<dbReference type="GO" id="GO:0005524">
    <property type="term" value="F:ATP binding"/>
    <property type="evidence" value="ECO:0007669"/>
    <property type="project" value="UniProtKB-UniRule"/>
</dbReference>
<dbReference type="GO" id="GO:0004674">
    <property type="term" value="F:protein serine/threonine kinase activity"/>
    <property type="evidence" value="ECO:0007669"/>
    <property type="project" value="UniProtKB-EC"/>
</dbReference>
<keyword evidence="2 5" id="KW-0547">Nucleotide-binding</keyword>
<dbReference type="PROSITE" id="PS00107">
    <property type="entry name" value="PROTEIN_KINASE_ATP"/>
    <property type="match status" value="1"/>
</dbReference>
<evidence type="ECO:0000256" key="5">
    <source>
        <dbReference type="PROSITE-ProRule" id="PRU10141"/>
    </source>
</evidence>
<feature type="transmembrane region" description="Helical" evidence="6">
    <location>
        <begin position="632"/>
        <end position="659"/>
    </location>
</feature>
<dbReference type="AlphaFoldDB" id="A0A517NQE2"/>
<keyword evidence="1 8" id="KW-0808">Transferase</keyword>
<dbReference type="InterPro" id="IPR011009">
    <property type="entry name" value="Kinase-like_dom_sf"/>
</dbReference>
<gene>
    <name evidence="8" type="primary">prkC_10</name>
    <name evidence="8" type="ORF">K239x_12940</name>
</gene>
<keyword evidence="4 5" id="KW-0067">ATP-binding</keyword>
<feature type="transmembrane region" description="Helical" evidence="6">
    <location>
        <begin position="593"/>
        <end position="612"/>
    </location>
</feature>
<evidence type="ECO:0000259" key="7">
    <source>
        <dbReference type="PROSITE" id="PS50011"/>
    </source>
</evidence>
<feature type="transmembrane region" description="Helical" evidence="6">
    <location>
        <begin position="686"/>
        <end position="704"/>
    </location>
</feature>
<protein>
    <submittedName>
        <fullName evidence="8">Serine/threonine-protein kinase PrkC</fullName>
        <ecNumber evidence="8">2.7.11.1</ecNumber>
    </submittedName>
</protein>
<dbReference type="Gene3D" id="1.10.510.10">
    <property type="entry name" value="Transferase(Phosphotransferase) domain 1"/>
    <property type="match status" value="2"/>
</dbReference>
<dbReference type="RefSeq" id="WP_145416923.1">
    <property type="nucleotide sequence ID" value="NZ_CP036526.1"/>
</dbReference>
<feature type="domain" description="Protein kinase" evidence="7">
    <location>
        <begin position="165"/>
        <end position="475"/>
    </location>
</feature>
<evidence type="ECO:0000256" key="3">
    <source>
        <dbReference type="ARBA" id="ARBA00022777"/>
    </source>
</evidence>
<evidence type="ECO:0000256" key="6">
    <source>
        <dbReference type="SAM" id="Phobius"/>
    </source>
</evidence>
<reference evidence="8 9" key="1">
    <citation type="submission" date="2019-02" db="EMBL/GenBank/DDBJ databases">
        <title>Deep-cultivation of Planctomycetes and their phenomic and genomic characterization uncovers novel biology.</title>
        <authorList>
            <person name="Wiegand S."/>
            <person name="Jogler M."/>
            <person name="Boedeker C."/>
            <person name="Pinto D."/>
            <person name="Vollmers J."/>
            <person name="Rivas-Marin E."/>
            <person name="Kohn T."/>
            <person name="Peeters S.H."/>
            <person name="Heuer A."/>
            <person name="Rast P."/>
            <person name="Oberbeckmann S."/>
            <person name="Bunk B."/>
            <person name="Jeske O."/>
            <person name="Meyerdierks A."/>
            <person name="Storesund J.E."/>
            <person name="Kallscheuer N."/>
            <person name="Luecker S."/>
            <person name="Lage O.M."/>
            <person name="Pohl T."/>
            <person name="Merkel B.J."/>
            <person name="Hornburger P."/>
            <person name="Mueller R.-W."/>
            <person name="Bruemmer F."/>
            <person name="Labrenz M."/>
            <person name="Spormann A.M."/>
            <person name="Op den Camp H."/>
            <person name="Overmann J."/>
            <person name="Amann R."/>
            <person name="Jetten M.S.M."/>
            <person name="Mascher T."/>
            <person name="Medema M.H."/>
            <person name="Devos D.P."/>
            <person name="Kaster A.-K."/>
            <person name="Ovreas L."/>
            <person name="Rohde M."/>
            <person name="Galperin M.Y."/>
            <person name="Jogler C."/>
        </authorList>
    </citation>
    <scope>NUCLEOTIDE SEQUENCE [LARGE SCALE GENOMIC DNA]</scope>
    <source>
        <strain evidence="8 9">K23_9</strain>
    </source>
</reference>
<accession>A0A517NQE2</accession>
<dbReference type="SUPFAM" id="SSF56112">
    <property type="entry name" value="Protein kinase-like (PK-like)"/>
    <property type="match status" value="1"/>
</dbReference>
<proteinExistence type="predicted"/>
<dbReference type="EMBL" id="CP036526">
    <property type="protein sequence ID" value="QDT09348.1"/>
    <property type="molecule type" value="Genomic_DNA"/>
</dbReference>
<dbReference type="OrthoDB" id="6111975at2"/>
<evidence type="ECO:0000256" key="2">
    <source>
        <dbReference type="ARBA" id="ARBA00022741"/>
    </source>
</evidence>
<keyword evidence="6" id="KW-0472">Membrane</keyword>
<feature type="binding site" evidence="5">
    <location>
        <position position="194"/>
    </location>
    <ligand>
        <name>ATP</name>
        <dbReference type="ChEBI" id="CHEBI:30616"/>
    </ligand>
</feature>
<evidence type="ECO:0000256" key="1">
    <source>
        <dbReference type="ARBA" id="ARBA00022679"/>
    </source>
</evidence>
<name>A0A517NQE2_9BACT</name>
<keyword evidence="3 8" id="KW-0418">Kinase</keyword>
<dbReference type="Pfam" id="PF00069">
    <property type="entry name" value="Pkinase"/>
    <property type="match status" value="1"/>
</dbReference>
<sequence>MKDEAVNGGPPPASGLSPCDPAEIDVILERCLERFAEVAPLRDLSQLRRYLPEADPQTVKFVLIELIKLDMAMVSETGTVPPIEFYLEALPEFLPSGEVPVDLVMEEVQLRRESGETPTQDEYKNRFPQFDSVIVQLVGVAEATAAVKNRAAPPELEIGSQIDDFLIVQTLGSGAFAHVYLARQLSMARLVALKVSRGTGDEPRALSQFDHPNIVRVFDQRELDQPSVHLLYMQFHPGGTLAEVVRAVRGVEANQRDGTLLLETVDEQLLKLAQIVPERSSVRKWLSEAPWPIVVAWLGIQLARALDDAHGRDVMHRDVKPANVLLSNEGIPKLADFNVSYAGAAGRAGAAASFGGSIGYMSPEHLRAISARLMDEPEEVREKADLYSLAILLWELWQGQRPFVADASPSSWSEAVWQQLNSRGDPPSEPQRIGTAPERVLESTLRKALAFDPEDRLLSGAEMAGRLTLALHPDAAKLFDPGKETWRYKILQWSPWMVPMTVVLVPNLFVMLFNFVYNYYALLGKHGDRDKPDDYIPGLREFFESFAFWVSAVCLGVGIYFMVKLTKAFVAAIRNAESGEPAGERSIRSIMNLGQNGALIGGTLWAIAGLVYPFTLLTRFPDLEMGEAVRFFFSLVICGGVAAIYPYFGMTILGTLIYYPRLIKNSMQDTAFSDRFSLVVRQSERFMWAAVAVPLVGVALLTYSDNEEKNVVFSAVVASGAGMFLAYYAYRFVNRIWLDMARVLSKEHASLIPGLGSDD</sequence>
<keyword evidence="6" id="KW-0812">Transmembrane</keyword>
<dbReference type="InterPro" id="IPR008271">
    <property type="entry name" value="Ser/Thr_kinase_AS"/>
</dbReference>
<evidence type="ECO:0000256" key="4">
    <source>
        <dbReference type="ARBA" id="ARBA00022840"/>
    </source>
</evidence>
<organism evidence="8 9">
    <name type="scientific">Stieleria marina</name>
    <dbReference type="NCBI Taxonomy" id="1930275"/>
    <lineage>
        <taxon>Bacteria</taxon>
        <taxon>Pseudomonadati</taxon>
        <taxon>Planctomycetota</taxon>
        <taxon>Planctomycetia</taxon>
        <taxon>Pirellulales</taxon>
        <taxon>Pirellulaceae</taxon>
        <taxon>Stieleria</taxon>
    </lineage>
</organism>
<feature type="transmembrane region" description="Helical" evidence="6">
    <location>
        <begin position="542"/>
        <end position="563"/>
    </location>
</feature>
<evidence type="ECO:0000313" key="8">
    <source>
        <dbReference type="EMBL" id="QDT09348.1"/>
    </source>
</evidence>
<evidence type="ECO:0000313" key="9">
    <source>
        <dbReference type="Proteomes" id="UP000319817"/>
    </source>
</evidence>
<keyword evidence="9" id="KW-1185">Reference proteome</keyword>
<feature type="transmembrane region" description="Helical" evidence="6">
    <location>
        <begin position="710"/>
        <end position="730"/>
    </location>
</feature>